<comment type="function">
    <text evidence="1 9">May be involved in fusion of retrograde transport vesicles derived from an endocytic compartment with the Golgi complex.</text>
</comment>
<accession>A0A7I4Y8M2</accession>
<dbReference type="GO" id="GO:0016192">
    <property type="term" value="P:vesicle-mediated transport"/>
    <property type="evidence" value="ECO:0007669"/>
    <property type="project" value="InterPro"/>
</dbReference>
<keyword evidence="4 9" id="KW-0812">Transmembrane</keyword>
<evidence type="ECO:0000256" key="7">
    <source>
        <dbReference type="ARBA" id="ARBA00023136"/>
    </source>
</evidence>
<name>A0A7I4Y8M2_HAECO</name>
<feature type="transmembrane region" description="Helical" evidence="9">
    <location>
        <begin position="164"/>
        <end position="181"/>
    </location>
</feature>
<feature type="transmembrane region" description="Helical" evidence="9">
    <location>
        <begin position="129"/>
        <end position="152"/>
    </location>
</feature>
<evidence type="ECO:0000256" key="5">
    <source>
        <dbReference type="ARBA" id="ARBA00022927"/>
    </source>
</evidence>
<evidence type="ECO:0000256" key="8">
    <source>
        <dbReference type="ARBA" id="ARBA00025800"/>
    </source>
</evidence>
<dbReference type="Proteomes" id="UP000025227">
    <property type="component" value="Unplaced"/>
</dbReference>
<sequence length="236" mass="25632">MSALEAFVNEQKKKAGGNGLSGGIGSSSFSSFGELRSKLSSSLSGLPLLSRSETADSESLTGEHVGDGQLPNTKNRKNGGWFSSGDESFFGMSRTQRIFAFFLSLLGSIFCFSTAAFLIPMIIVSTRKYAALNTLGSVLLLLSFAFLWGPSAYLQHLLSPQRRLVTVCYMSALFATLYSSLWLQSTLFTFIAAVFQAFSLIWFVLSYVPGGERGLRFLSSLCTGFIRKSPTTVLPI</sequence>
<dbReference type="Pfam" id="PF04178">
    <property type="entry name" value="Got1"/>
    <property type="match status" value="1"/>
</dbReference>
<keyword evidence="5 9" id="KW-0653">Protein transport</keyword>
<evidence type="ECO:0000256" key="1">
    <source>
        <dbReference type="ARBA" id="ARBA00003566"/>
    </source>
</evidence>
<feature type="transmembrane region" description="Helical" evidence="9">
    <location>
        <begin position="98"/>
        <end position="123"/>
    </location>
</feature>
<protein>
    <recommendedName>
        <fullName evidence="9">Vesicle transport protein</fullName>
    </recommendedName>
</protein>
<proteinExistence type="inferred from homology"/>
<comment type="subcellular location">
    <subcellularLocation>
        <location evidence="2 9">Membrane</location>
        <topology evidence="2 9">Multi-pass membrane protein</topology>
    </subcellularLocation>
</comment>
<evidence type="ECO:0000256" key="4">
    <source>
        <dbReference type="ARBA" id="ARBA00022692"/>
    </source>
</evidence>
<evidence type="ECO:0000256" key="2">
    <source>
        <dbReference type="ARBA" id="ARBA00004141"/>
    </source>
</evidence>
<evidence type="ECO:0000256" key="6">
    <source>
        <dbReference type="ARBA" id="ARBA00022989"/>
    </source>
</evidence>
<reference evidence="12" key="1">
    <citation type="submission" date="2020-12" db="UniProtKB">
        <authorList>
            <consortium name="WormBaseParasite"/>
        </authorList>
    </citation>
    <scope>IDENTIFICATION</scope>
    <source>
        <strain evidence="12">MHco3</strain>
    </source>
</reference>
<evidence type="ECO:0000313" key="12">
    <source>
        <dbReference type="WBParaSite" id="HCON_00063150-00001"/>
    </source>
</evidence>
<comment type="similarity">
    <text evidence="8 9">Belongs to the SFT2 family.</text>
</comment>
<evidence type="ECO:0000256" key="3">
    <source>
        <dbReference type="ARBA" id="ARBA00022448"/>
    </source>
</evidence>
<keyword evidence="6 9" id="KW-1133">Transmembrane helix</keyword>
<dbReference type="GO" id="GO:0005737">
    <property type="term" value="C:cytoplasm"/>
    <property type="evidence" value="ECO:0007669"/>
    <property type="project" value="UniProtKB-ARBA"/>
</dbReference>
<keyword evidence="3 9" id="KW-0813">Transport</keyword>
<dbReference type="WBParaSite" id="HCON_00063150-00001">
    <property type="protein sequence ID" value="HCON_00063150-00001"/>
    <property type="gene ID" value="HCON_00063150"/>
</dbReference>
<dbReference type="InterPro" id="IPR011691">
    <property type="entry name" value="Vesicle_transpt_SFT2"/>
</dbReference>
<evidence type="ECO:0000313" key="11">
    <source>
        <dbReference type="Proteomes" id="UP000025227"/>
    </source>
</evidence>
<dbReference type="PANTHER" id="PTHR23137">
    <property type="entry name" value="VESICLE TRANSPORT PROTEIN-RELATED"/>
    <property type="match status" value="1"/>
</dbReference>
<feature type="region of interest" description="Disordered" evidence="10">
    <location>
        <begin position="54"/>
        <end position="79"/>
    </location>
</feature>
<keyword evidence="11" id="KW-1185">Reference proteome</keyword>
<feature type="transmembrane region" description="Helical" evidence="9">
    <location>
        <begin position="187"/>
        <end position="208"/>
    </location>
</feature>
<dbReference type="PANTHER" id="PTHR23137:SF36">
    <property type="entry name" value="VESICLE TRANSPORT PROTEIN SFT2C"/>
    <property type="match status" value="1"/>
</dbReference>
<dbReference type="GO" id="GO:0012505">
    <property type="term" value="C:endomembrane system"/>
    <property type="evidence" value="ECO:0007669"/>
    <property type="project" value="UniProtKB-ARBA"/>
</dbReference>
<dbReference type="GO" id="GO:0016020">
    <property type="term" value="C:membrane"/>
    <property type="evidence" value="ECO:0007669"/>
    <property type="project" value="UniProtKB-SubCell"/>
</dbReference>
<dbReference type="AlphaFoldDB" id="A0A7I4Y8M2"/>
<dbReference type="OMA" id="GLMFFTR"/>
<keyword evidence="7 9" id="KW-0472">Membrane</keyword>
<dbReference type="InterPro" id="IPR007305">
    <property type="entry name" value="Vesicle_transpt_Got1/SFT2"/>
</dbReference>
<evidence type="ECO:0000256" key="9">
    <source>
        <dbReference type="RuleBase" id="RU363111"/>
    </source>
</evidence>
<organism evidence="11 12">
    <name type="scientific">Haemonchus contortus</name>
    <name type="common">Barber pole worm</name>
    <dbReference type="NCBI Taxonomy" id="6289"/>
    <lineage>
        <taxon>Eukaryota</taxon>
        <taxon>Metazoa</taxon>
        <taxon>Ecdysozoa</taxon>
        <taxon>Nematoda</taxon>
        <taxon>Chromadorea</taxon>
        <taxon>Rhabditida</taxon>
        <taxon>Rhabditina</taxon>
        <taxon>Rhabditomorpha</taxon>
        <taxon>Strongyloidea</taxon>
        <taxon>Trichostrongylidae</taxon>
        <taxon>Haemonchus</taxon>
    </lineage>
</organism>
<dbReference type="GO" id="GO:0015031">
    <property type="term" value="P:protein transport"/>
    <property type="evidence" value="ECO:0007669"/>
    <property type="project" value="UniProtKB-KW"/>
</dbReference>
<dbReference type="OrthoDB" id="660759at2759"/>
<evidence type="ECO:0000256" key="10">
    <source>
        <dbReference type="SAM" id="MobiDB-lite"/>
    </source>
</evidence>